<protein>
    <submittedName>
        <fullName evidence="2">Uncharacterized protein</fullName>
    </submittedName>
</protein>
<sequence length="714" mass="76662">MAQPTPESKLLSDSTGQEVKEQVLESAGGEVEAARAKHVDSGSPSTPSVAVPDPHLEKNSSQNSANAQSNATSSRPSLVPLGSGNVQTSIITPVAPHPKRFSAVNINKKFLEKNTASGTSTSSGSSSITKSGSPATRPAVQPTSSHSRLVTAKLTASPAVASTTAGWSRPSSVAPSPATNSPNSTSPMPIAPVSQPSATAAPQLPHAGKVILPQPRNAVPQMSSSQKDNTPNKPVWGNVKPPVVRPDFEPSDFPTAAEVANVTSTSRKQAKAAEEAKATSDNAAKLLRSEEADAFRGVHLDPNVHHWDEMEEDDDNFLGGVIEFGDGRQYKIESSESNQPGSVSTGNVPRSQPDDFKESTIPVSKEDRFVDDFDRSWPKSRNSPASVPRDVPPHSASPSASPVISHTSHSPQDSSRVLFNERSNRLEPYSQTHRQQPGPFGSKRSQHPEGTGSTQELKSSRDTHNIQVLQKPAGADFSSRGRRFSGSNGNYVPGPPNGFTSDRNRDKEQYPRRDGPPPSPRLSRDHHTPLNVDTGGRDFNTDRGRRSNIGPPPVPLHAAQKFAQEGVRQLPPHLSQVSPSMPSRRLPSRDSRFSPAESPAGLPVSTSGRIPPHSPAVSQASLNVVSPVVPPGANLPALSAPELDEVRKDVMHTAAERAKQRRQQEEEEREALKERARRKAQEIEEKMKAEKEKQQRKEEEAALAAAKACTLFLL</sequence>
<organism evidence="2">
    <name type="scientific">Psilocybe cubensis</name>
    <name type="common">Psychedelic mushroom</name>
    <name type="synonym">Stropharia cubensis</name>
    <dbReference type="NCBI Taxonomy" id="181762"/>
    <lineage>
        <taxon>Eukaryota</taxon>
        <taxon>Fungi</taxon>
        <taxon>Dikarya</taxon>
        <taxon>Basidiomycota</taxon>
        <taxon>Agaricomycotina</taxon>
        <taxon>Agaricomycetes</taxon>
        <taxon>Agaricomycetidae</taxon>
        <taxon>Agaricales</taxon>
        <taxon>Agaricineae</taxon>
        <taxon>Strophariaceae</taxon>
        <taxon>Psilocybe</taxon>
    </lineage>
</organism>
<feature type="compositionally biased region" description="Basic and acidic residues" evidence="1">
    <location>
        <begin position="352"/>
        <end position="377"/>
    </location>
</feature>
<feature type="compositionally biased region" description="Basic and acidic residues" evidence="1">
    <location>
        <begin position="535"/>
        <end position="545"/>
    </location>
</feature>
<feature type="compositionally biased region" description="Basic and acidic residues" evidence="1">
    <location>
        <begin position="502"/>
        <end position="515"/>
    </location>
</feature>
<feature type="region of interest" description="Disordered" evidence="1">
    <location>
        <begin position="1"/>
        <end position="99"/>
    </location>
</feature>
<proteinExistence type="predicted"/>
<feature type="region of interest" description="Disordered" evidence="1">
    <location>
        <begin position="652"/>
        <end position="694"/>
    </location>
</feature>
<feature type="compositionally biased region" description="Low complexity" evidence="1">
    <location>
        <begin position="117"/>
        <end position="133"/>
    </location>
</feature>
<dbReference type="EMBL" id="JAFIQS010000001">
    <property type="protein sequence ID" value="KAG5174540.1"/>
    <property type="molecule type" value="Genomic_DNA"/>
</dbReference>
<feature type="compositionally biased region" description="Low complexity" evidence="1">
    <location>
        <begin position="59"/>
        <end position="74"/>
    </location>
</feature>
<evidence type="ECO:0000313" key="2">
    <source>
        <dbReference type="EMBL" id="KAG5174540.1"/>
    </source>
</evidence>
<feature type="compositionally biased region" description="Low complexity" evidence="1">
    <location>
        <begin position="393"/>
        <end position="406"/>
    </location>
</feature>
<dbReference type="OrthoDB" id="2504896at2759"/>
<feature type="compositionally biased region" description="Polar residues" evidence="1">
    <location>
        <begin position="220"/>
        <end position="232"/>
    </location>
</feature>
<comment type="caution">
    <text evidence="2">The sequence shown here is derived from an EMBL/GenBank/DDBJ whole genome shotgun (WGS) entry which is preliminary data.</text>
</comment>
<dbReference type="AlphaFoldDB" id="A0A8H7YBD9"/>
<feature type="compositionally biased region" description="Polar residues" evidence="1">
    <location>
        <begin position="335"/>
        <end position="350"/>
    </location>
</feature>
<reference evidence="2" key="1">
    <citation type="submission" date="2021-02" db="EMBL/GenBank/DDBJ databases">
        <title>Psilocybe cubensis genome.</title>
        <authorList>
            <person name="Mckernan K.J."/>
            <person name="Crawford S."/>
            <person name="Trippe A."/>
            <person name="Kane L.T."/>
            <person name="Mclaughlin S."/>
        </authorList>
    </citation>
    <scope>NUCLEOTIDE SEQUENCE [LARGE SCALE GENOMIC DNA]</scope>
    <source>
        <strain evidence="2">MGC-MH-2018</strain>
    </source>
</reference>
<gene>
    <name evidence="2" type="ORF">JR316_001201</name>
</gene>
<accession>A0A8H7YBD9</accession>
<feature type="compositionally biased region" description="Low complexity" evidence="1">
    <location>
        <begin position="170"/>
        <end position="188"/>
    </location>
</feature>
<feature type="region of interest" description="Disordered" evidence="1">
    <location>
        <begin position="113"/>
        <end position="244"/>
    </location>
</feature>
<evidence type="ECO:0000256" key="1">
    <source>
        <dbReference type="SAM" id="MobiDB-lite"/>
    </source>
</evidence>
<feature type="compositionally biased region" description="Polar residues" evidence="1">
    <location>
        <begin position="407"/>
        <end position="417"/>
    </location>
</feature>
<feature type="region of interest" description="Disordered" evidence="1">
    <location>
        <begin position="328"/>
        <end position="618"/>
    </location>
</feature>
<name>A0A8H7YBD9_PSICU</name>